<evidence type="ECO:0000313" key="2">
    <source>
        <dbReference type="Proteomes" id="UP000799777"/>
    </source>
</evidence>
<accession>A0A9P4LQG5</accession>
<dbReference type="AlphaFoldDB" id="A0A9P4LQG5"/>
<proteinExistence type="predicted"/>
<keyword evidence="2" id="KW-1185">Reference proteome</keyword>
<comment type="caution">
    <text evidence="1">The sequence shown here is derived from an EMBL/GenBank/DDBJ whole genome shotgun (WGS) entry which is preliminary data.</text>
</comment>
<protein>
    <submittedName>
        <fullName evidence="1">Uncharacterized protein</fullName>
    </submittedName>
</protein>
<dbReference type="EMBL" id="ML978168">
    <property type="protein sequence ID" value="KAF2033210.1"/>
    <property type="molecule type" value="Genomic_DNA"/>
</dbReference>
<name>A0A9P4LQG5_9PLEO</name>
<organism evidence="1 2">
    <name type="scientific">Setomelanomma holmii</name>
    <dbReference type="NCBI Taxonomy" id="210430"/>
    <lineage>
        <taxon>Eukaryota</taxon>
        <taxon>Fungi</taxon>
        <taxon>Dikarya</taxon>
        <taxon>Ascomycota</taxon>
        <taxon>Pezizomycotina</taxon>
        <taxon>Dothideomycetes</taxon>
        <taxon>Pleosporomycetidae</taxon>
        <taxon>Pleosporales</taxon>
        <taxon>Pleosporineae</taxon>
        <taxon>Phaeosphaeriaceae</taxon>
        <taxon>Setomelanomma</taxon>
    </lineage>
</organism>
<gene>
    <name evidence="1" type="ORF">EK21DRAFT_109343</name>
</gene>
<dbReference type="Proteomes" id="UP000799777">
    <property type="component" value="Unassembled WGS sequence"/>
</dbReference>
<dbReference type="OrthoDB" id="3800738at2759"/>
<sequence>MAANPSQRVAAIPELLEQVLLFVDQRALLTSCFRHLFFQHTPLPQLGSDVSTPEVNPLIAWGFPKWCEGSTVPLPLSGWEFYKISGLSGRDHRHPNPYSEIFRALPWAGNPAAWNHEPTSWRRMHTTNPAITVLHARLSMENPDEIREYTGTSKIEKDLRIGDLYDYMYQANDAFHFASNEED</sequence>
<reference evidence="1" key="1">
    <citation type="journal article" date="2020" name="Stud. Mycol.">
        <title>101 Dothideomycetes genomes: a test case for predicting lifestyles and emergence of pathogens.</title>
        <authorList>
            <person name="Haridas S."/>
            <person name="Albert R."/>
            <person name="Binder M."/>
            <person name="Bloem J."/>
            <person name="Labutti K."/>
            <person name="Salamov A."/>
            <person name="Andreopoulos B."/>
            <person name="Baker S."/>
            <person name="Barry K."/>
            <person name="Bills G."/>
            <person name="Bluhm B."/>
            <person name="Cannon C."/>
            <person name="Castanera R."/>
            <person name="Culley D."/>
            <person name="Daum C."/>
            <person name="Ezra D."/>
            <person name="Gonzalez J."/>
            <person name="Henrissat B."/>
            <person name="Kuo A."/>
            <person name="Liang C."/>
            <person name="Lipzen A."/>
            <person name="Lutzoni F."/>
            <person name="Magnuson J."/>
            <person name="Mondo S."/>
            <person name="Nolan M."/>
            <person name="Ohm R."/>
            <person name="Pangilinan J."/>
            <person name="Park H.-J."/>
            <person name="Ramirez L."/>
            <person name="Alfaro M."/>
            <person name="Sun H."/>
            <person name="Tritt A."/>
            <person name="Yoshinaga Y."/>
            <person name="Zwiers L.-H."/>
            <person name="Turgeon B."/>
            <person name="Goodwin S."/>
            <person name="Spatafora J."/>
            <person name="Crous P."/>
            <person name="Grigoriev I."/>
        </authorList>
    </citation>
    <scope>NUCLEOTIDE SEQUENCE</scope>
    <source>
        <strain evidence="1">CBS 110217</strain>
    </source>
</reference>
<evidence type="ECO:0000313" key="1">
    <source>
        <dbReference type="EMBL" id="KAF2033210.1"/>
    </source>
</evidence>